<reference evidence="2 3" key="1">
    <citation type="journal article" date="2024" name="J Genomics">
        <title>Draft genome sequencing and assembly of Favolaschia claudopus CIRM-BRFM 2984 isolated from oak limbs.</title>
        <authorList>
            <person name="Navarro D."/>
            <person name="Drula E."/>
            <person name="Chaduli D."/>
            <person name="Cazenave R."/>
            <person name="Ahrendt S."/>
            <person name="Wang J."/>
            <person name="Lipzen A."/>
            <person name="Daum C."/>
            <person name="Barry K."/>
            <person name="Grigoriev I.V."/>
            <person name="Favel A."/>
            <person name="Rosso M.N."/>
            <person name="Martin F."/>
        </authorList>
    </citation>
    <scope>NUCLEOTIDE SEQUENCE [LARGE SCALE GENOMIC DNA]</scope>
    <source>
        <strain evidence="2 3">CIRM-BRFM 2984</strain>
    </source>
</reference>
<evidence type="ECO:0000313" key="3">
    <source>
        <dbReference type="Proteomes" id="UP001362999"/>
    </source>
</evidence>
<protein>
    <submittedName>
        <fullName evidence="2">Uncharacterized protein</fullName>
    </submittedName>
</protein>
<feature type="compositionally biased region" description="Low complexity" evidence="1">
    <location>
        <begin position="136"/>
        <end position="146"/>
    </location>
</feature>
<proteinExistence type="predicted"/>
<evidence type="ECO:0000313" key="2">
    <source>
        <dbReference type="EMBL" id="KAK7041297.1"/>
    </source>
</evidence>
<name>A0AAW0CNH0_9AGAR</name>
<feature type="region of interest" description="Disordered" evidence="1">
    <location>
        <begin position="136"/>
        <end position="157"/>
    </location>
</feature>
<dbReference type="AlphaFoldDB" id="A0AAW0CNH0"/>
<comment type="caution">
    <text evidence="2">The sequence shown here is derived from an EMBL/GenBank/DDBJ whole genome shotgun (WGS) entry which is preliminary data.</text>
</comment>
<accession>A0AAW0CNH0</accession>
<feature type="region of interest" description="Disordered" evidence="1">
    <location>
        <begin position="103"/>
        <end position="122"/>
    </location>
</feature>
<dbReference type="EMBL" id="JAWWNJ010000014">
    <property type="protein sequence ID" value="KAK7041297.1"/>
    <property type="molecule type" value="Genomic_DNA"/>
</dbReference>
<dbReference type="Proteomes" id="UP001362999">
    <property type="component" value="Unassembled WGS sequence"/>
</dbReference>
<gene>
    <name evidence="2" type="ORF">R3P38DRAFT_2768639</name>
</gene>
<sequence length="215" mass="23780">MTGIPQFVKTTVLNAHEELKKAQELLAKFTKTNGSGRVKLGGNEHITDCQQMIATPSGSPNDVPVRPDGANGEKEYCTESMAPSCLGNPDVLRAQRTCVRTSTSAHQIYPNSRGTDQSRTAGPLCSQNVWVTETGPQDNQQQDVQPPKGPKPSNVSKCNDLTPRSNCLFSTDHSSQNVYKTRVPIFWRVVVGLLCLWALEMVQWYERTSHGTHRQ</sequence>
<keyword evidence="3" id="KW-1185">Reference proteome</keyword>
<evidence type="ECO:0000256" key="1">
    <source>
        <dbReference type="SAM" id="MobiDB-lite"/>
    </source>
</evidence>
<organism evidence="2 3">
    <name type="scientific">Favolaschia claudopus</name>
    <dbReference type="NCBI Taxonomy" id="2862362"/>
    <lineage>
        <taxon>Eukaryota</taxon>
        <taxon>Fungi</taxon>
        <taxon>Dikarya</taxon>
        <taxon>Basidiomycota</taxon>
        <taxon>Agaricomycotina</taxon>
        <taxon>Agaricomycetes</taxon>
        <taxon>Agaricomycetidae</taxon>
        <taxon>Agaricales</taxon>
        <taxon>Marasmiineae</taxon>
        <taxon>Mycenaceae</taxon>
        <taxon>Favolaschia</taxon>
    </lineage>
</organism>